<proteinExistence type="predicted"/>
<accession>A0A0S4J9N9</accession>
<protein>
    <submittedName>
        <fullName evidence="1">Uncharacterized protein</fullName>
    </submittedName>
</protein>
<sequence length="82" mass="9617">MRLPEIERFVVTYDAPMRLNPMIQTPMTGGECGRERTCHSRWALVRREESKEFPEDRQGEQQCSILSNGVSYGRFHYEHDVA</sequence>
<evidence type="ECO:0000313" key="2">
    <source>
        <dbReference type="Proteomes" id="UP000051952"/>
    </source>
</evidence>
<gene>
    <name evidence="1" type="ORF">BSAL_00960</name>
</gene>
<organism evidence="1 2">
    <name type="scientific">Bodo saltans</name>
    <name type="common">Flagellated protozoan</name>
    <dbReference type="NCBI Taxonomy" id="75058"/>
    <lineage>
        <taxon>Eukaryota</taxon>
        <taxon>Discoba</taxon>
        <taxon>Euglenozoa</taxon>
        <taxon>Kinetoplastea</taxon>
        <taxon>Metakinetoplastina</taxon>
        <taxon>Eubodonida</taxon>
        <taxon>Bodonidae</taxon>
        <taxon>Bodo</taxon>
    </lineage>
</organism>
<keyword evidence="2" id="KW-1185">Reference proteome</keyword>
<reference evidence="2" key="1">
    <citation type="submission" date="2015-09" db="EMBL/GenBank/DDBJ databases">
        <authorList>
            <consortium name="Pathogen Informatics"/>
        </authorList>
    </citation>
    <scope>NUCLEOTIDE SEQUENCE [LARGE SCALE GENOMIC DNA]</scope>
    <source>
        <strain evidence="2">Lake Konstanz</strain>
    </source>
</reference>
<name>A0A0S4J9N9_BODSA</name>
<dbReference type="AlphaFoldDB" id="A0A0S4J9N9"/>
<evidence type="ECO:0000313" key="1">
    <source>
        <dbReference type="EMBL" id="CUG86970.1"/>
    </source>
</evidence>
<dbReference type="VEuPathDB" id="TriTrypDB:BSAL_00960"/>
<dbReference type="EMBL" id="CYKH01001418">
    <property type="protein sequence ID" value="CUG86970.1"/>
    <property type="molecule type" value="Genomic_DNA"/>
</dbReference>
<dbReference type="Proteomes" id="UP000051952">
    <property type="component" value="Unassembled WGS sequence"/>
</dbReference>